<sequence length="971" mass="100453">MSGFSGFGYESPGDREGPNVAQAPSRLTIPAGPGLPATPPPGPGDRGRPLVERERQRRALRAAINGLHGGRSQCVHVVGPPGSGRSAVLADAASAARRGGGTVVTARGCLAEARVPFAVAEQLLAGPLGAQAPGEEVPWQATDPAALCARLTGLARTAPLVVIVDDAHLADPGSREVLHLLTVRLHHAPMLLVLGSPAPWLAGEGEAGGDELALELPPLSQAGLRTALGQLGGGGLPTDFVRRAHAATAGNPKLLVAAWTELQDRQQQRPSAAEFAAAAARSRAAQVEAALDALAPPALELLRLLTVAGGDLDPRLLAGLASGAARRPEALEELRAHGLVTGADRPLPADAVTAERVLALMGPAERRRHYAEVTALAHRSAAPDRTVARLLRASGGAPEPWQRAVLARRAEAAVAVRDDREAAALLGRAAGDWPDAHKDASACIELACAEVALRPALSDRILVQATADRAASPPAVRSRLAALDLLLLRGEAAAARRAALAALERVAHDPGAAPPAGADEREREYSSLAALADLATALGPAGAAVPARTADLPPLPTDPVGAGVLALKHAMAGRDLERTRHLAKSALVPGLSEQPLLAPRLAACAALTLADDVAEAEAGLAAVLGHAQRRGRRVGAAFACLGLAVAARFRGELDAADHHLTRALTELPLSGWHPVIRPFPLAYRAWVALERGAVDQAERALSIPLPEAAEDGAAWAYLLFARGLVALRRGEHRRALRDLTQAGRGLAHRRAVNPVMIPWQAHAAEAAEALGDDATAALLREESFGLSLAWGTASAVGTALLTGAAAETSPGAKRSGFGRAERMLRESPARLRHAEALRAMAELGMVPDPYADPGPARRPARRPRRESAGTRMRGRPAAQPAQAPRAASRAGAADRSGAGRQGGAASPAGDPRLSPAEARAVEYAVAGLTNAEMAEKLAVTRRTVEYHLTHAYRKLGVTSRAELATVFALGG</sequence>
<dbReference type="SMART" id="SM00421">
    <property type="entry name" value="HTH_LUXR"/>
    <property type="match status" value="1"/>
</dbReference>
<dbReference type="InterPro" id="IPR027417">
    <property type="entry name" value="P-loop_NTPase"/>
</dbReference>
<evidence type="ECO:0000259" key="4">
    <source>
        <dbReference type="PROSITE" id="PS50043"/>
    </source>
</evidence>
<dbReference type="EMBL" id="RBAL01000008">
    <property type="protein sequence ID" value="RKN41185.1"/>
    <property type="molecule type" value="Genomic_DNA"/>
</dbReference>
<dbReference type="SUPFAM" id="SSF46894">
    <property type="entry name" value="C-terminal effector domain of the bipartite response regulators"/>
    <property type="match status" value="1"/>
</dbReference>
<dbReference type="PROSITE" id="PS50043">
    <property type="entry name" value="HTH_LUXR_2"/>
    <property type="match status" value="1"/>
</dbReference>
<keyword evidence="6" id="KW-1185">Reference proteome</keyword>
<dbReference type="SUPFAM" id="SSF52540">
    <property type="entry name" value="P-loop containing nucleoside triphosphate hydrolases"/>
    <property type="match status" value="1"/>
</dbReference>
<dbReference type="GO" id="GO:0003677">
    <property type="term" value="F:DNA binding"/>
    <property type="evidence" value="ECO:0007669"/>
    <property type="project" value="InterPro"/>
</dbReference>
<evidence type="ECO:0000256" key="3">
    <source>
        <dbReference type="SAM" id="MobiDB-lite"/>
    </source>
</evidence>
<dbReference type="Proteomes" id="UP000272474">
    <property type="component" value="Unassembled WGS sequence"/>
</dbReference>
<dbReference type="PANTHER" id="PTHR16305">
    <property type="entry name" value="TESTICULAR SOLUBLE ADENYLYL CYCLASE"/>
    <property type="match status" value="1"/>
</dbReference>
<dbReference type="AlphaFoldDB" id="A0A3A9YZ32"/>
<name>A0A3A9YZ32_9ACTN</name>
<dbReference type="PANTHER" id="PTHR16305:SF35">
    <property type="entry name" value="TRANSCRIPTIONAL ACTIVATOR DOMAIN"/>
    <property type="match status" value="1"/>
</dbReference>
<evidence type="ECO:0000256" key="2">
    <source>
        <dbReference type="ARBA" id="ARBA00022840"/>
    </source>
</evidence>
<reference evidence="5 6" key="1">
    <citation type="journal article" date="2014" name="Int. J. Syst. Evol. Microbiol.">
        <title>Streptomyces hoynatensis sp. nov., isolated from deep marine sediment.</title>
        <authorList>
            <person name="Veyisoglu A."/>
            <person name="Sahin N."/>
        </authorList>
    </citation>
    <scope>NUCLEOTIDE SEQUENCE [LARGE SCALE GENOMIC DNA]</scope>
    <source>
        <strain evidence="5 6">KCTC 29097</strain>
    </source>
</reference>
<accession>A0A3A9YZ32</accession>
<dbReference type="GO" id="GO:0005737">
    <property type="term" value="C:cytoplasm"/>
    <property type="evidence" value="ECO:0007669"/>
    <property type="project" value="TreeGrafter"/>
</dbReference>
<dbReference type="InterPro" id="IPR016032">
    <property type="entry name" value="Sig_transdc_resp-reg_C-effctor"/>
</dbReference>
<dbReference type="GO" id="GO:0004016">
    <property type="term" value="F:adenylate cyclase activity"/>
    <property type="evidence" value="ECO:0007669"/>
    <property type="project" value="TreeGrafter"/>
</dbReference>
<feature type="region of interest" description="Disordered" evidence="3">
    <location>
        <begin position="805"/>
        <end position="826"/>
    </location>
</feature>
<feature type="domain" description="HTH luxR-type" evidence="4">
    <location>
        <begin position="906"/>
        <end position="971"/>
    </location>
</feature>
<feature type="region of interest" description="Disordered" evidence="3">
    <location>
        <begin position="1"/>
        <end position="49"/>
    </location>
</feature>
<dbReference type="CDD" id="cd06170">
    <property type="entry name" value="LuxR_C_like"/>
    <property type="match status" value="1"/>
</dbReference>
<dbReference type="Pfam" id="PF00196">
    <property type="entry name" value="GerE"/>
    <property type="match status" value="1"/>
</dbReference>
<organism evidence="5 6">
    <name type="scientific">Streptomyces hoynatensis</name>
    <dbReference type="NCBI Taxonomy" id="1141874"/>
    <lineage>
        <taxon>Bacteria</taxon>
        <taxon>Bacillati</taxon>
        <taxon>Actinomycetota</taxon>
        <taxon>Actinomycetes</taxon>
        <taxon>Kitasatosporales</taxon>
        <taxon>Streptomycetaceae</taxon>
        <taxon>Streptomyces</taxon>
    </lineage>
</organism>
<dbReference type="GO" id="GO:0005524">
    <property type="term" value="F:ATP binding"/>
    <property type="evidence" value="ECO:0007669"/>
    <property type="project" value="UniProtKB-KW"/>
</dbReference>
<comment type="caution">
    <text evidence="5">The sequence shown here is derived from an EMBL/GenBank/DDBJ whole genome shotgun (WGS) entry which is preliminary data.</text>
</comment>
<proteinExistence type="predicted"/>
<evidence type="ECO:0000313" key="6">
    <source>
        <dbReference type="Proteomes" id="UP000272474"/>
    </source>
</evidence>
<dbReference type="PRINTS" id="PR00038">
    <property type="entry name" value="HTHLUXR"/>
</dbReference>
<keyword evidence="1" id="KW-0547">Nucleotide-binding</keyword>
<dbReference type="Pfam" id="PF13191">
    <property type="entry name" value="AAA_16"/>
    <property type="match status" value="1"/>
</dbReference>
<dbReference type="Gene3D" id="1.10.10.10">
    <property type="entry name" value="Winged helix-like DNA-binding domain superfamily/Winged helix DNA-binding domain"/>
    <property type="match status" value="1"/>
</dbReference>
<feature type="region of interest" description="Disordered" evidence="3">
    <location>
        <begin position="845"/>
        <end position="914"/>
    </location>
</feature>
<dbReference type="InterPro" id="IPR041664">
    <property type="entry name" value="AAA_16"/>
</dbReference>
<keyword evidence="2" id="KW-0067">ATP-binding</keyword>
<evidence type="ECO:0000256" key="1">
    <source>
        <dbReference type="ARBA" id="ARBA00022741"/>
    </source>
</evidence>
<feature type="compositionally biased region" description="Low complexity" evidence="3">
    <location>
        <begin position="875"/>
        <end position="909"/>
    </location>
</feature>
<dbReference type="InterPro" id="IPR036388">
    <property type="entry name" value="WH-like_DNA-bd_sf"/>
</dbReference>
<dbReference type="GO" id="GO:0006355">
    <property type="term" value="P:regulation of DNA-templated transcription"/>
    <property type="evidence" value="ECO:0007669"/>
    <property type="project" value="InterPro"/>
</dbReference>
<evidence type="ECO:0000313" key="5">
    <source>
        <dbReference type="EMBL" id="RKN41185.1"/>
    </source>
</evidence>
<dbReference type="InterPro" id="IPR000792">
    <property type="entry name" value="Tscrpt_reg_LuxR_C"/>
</dbReference>
<gene>
    <name evidence="5" type="ORF">D7294_15760</name>
</gene>
<protein>
    <submittedName>
        <fullName evidence="5">Helix-turn-helix transcriptional regulator</fullName>
    </submittedName>
</protein>